<evidence type="ECO:0000313" key="10">
    <source>
        <dbReference type="Proteomes" id="UP000695007"/>
    </source>
</evidence>
<dbReference type="GO" id="GO:0005044">
    <property type="term" value="F:scavenger receptor activity"/>
    <property type="evidence" value="ECO:0007669"/>
    <property type="project" value="TreeGrafter"/>
</dbReference>
<evidence type="ECO:0000256" key="2">
    <source>
        <dbReference type="ARBA" id="ARBA00010532"/>
    </source>
</evidence>
<evidence type="ECO:0000256" key="1">
    <source>
        <dbReference type="ARBA" id="ARBA00004236"/>
    </source>
</evidence>
<gene>
    <name evidence="11" type="primary">LOC105364788</name>
</gene>
<dbReference type="Pfam" id="PF01130">
    <property type="entry name" value="CD36"/>
    <property type="match status" value="1"/>
</dbReference>
<dbReference type="AlphaFoldDB" id="A0AAJ6YN60"/>
<dbReference type="RefSeq" id="XP_011501117.1">
    <property type="nucleotide sequence ID" value="XM_011502815.1"/>
</dbReference>
<keyword evidence="6 9" id="KW-0472">Membrane</keyword>
<evidence type="ECO:0000313" key="11">
    <source>
        <dbReference type="RefSeq" id="XP_011501117.1"/>
    </source>
</evidence>
<comment type="similarity">
    <text evidence="2">Belongs to the CD36 family.</text>
</comment>
<feature type="region of interest" description="Disordered" evidence="8">
    <location>
        <begin position="28"/>
        <end position="53"/>
    </location>
</feature>
<feature type="transmembrane region" description="Helical" evidence="9">
    <location>
        <begin position="81"/>
        <end position="102"/>
    </location>
</feature>
<evidence type="ECO:0000256" key="5">
    <source>
        <dbReference type="ARBA" id="ARBA00022989"/>
    </source>
</evidence>
<dbReference type="KEGG" id="csol:105364788"/>
<dbReference type="PANTHER" id="PTHR11923:SF114">
    <property type="entry name" value="FI02050P-RELATED"/>
    <property type="match status" value="1"/>
</dbReference>
<evidence type="ECO:0000256" key="3">
    <source>
        <dbReference type="ARBA" id="ARBA00022475"/>
    </source>
</evidence>
<organism evidence="10 11">
    <name type="scientific">Ceratosolen solmsi marchali</name>
    <dbReference type="NCBI Taxonomy" id="326594"/>
    <lineage>
        <taxon>Eukaryota</taxon>
        <taxon>Metazoa</taxon>
        <taxon>Ecdysozoa</taxon>
        <taxon>Arthropoda</taxon>
        <taxon>Hexapoda</taxon>
        <taxon>Insecta</taxon>
        <taxon>Pterygota</taxon>
        <taxon>Neoptera</taxon>
        <taxon>Endopterygota</taxon>
        <taxon>Hymenoptera</taxon>
        <taxon>Apocrita</taxon>
        <taxon>Proctotrupomorpha</taxon>
        <taxon>Chalcidoidea</taxon>
        <taxon>Agaonidae</taxon>
        <taxon>Agaoninae</taxon>
        <taxon>Ceratosolen</taxon>
    </lineage>
</organism>
<evidence type="ECO:0000256" key="6">
    <source>
        <dbReference type="ARBA" id="ARBA00023136"/>
    </source>
</evidence>
<keyword evidence="4 9" id="KW-0812">Transmembrane</keyword>
<evidence type="ECO:0000256" key="7">
    <source>
        <dbReference type="ARBA" id="ARBA00023180"/>
    </source>
</evidence>
<dbReference type="InterPro" id="IPR002159">
    <property type="entry name" value="CD36_fam"/>
</dbReference>
<keyword evidence="7" id="KW-0325">Glycoprotein</keyword>
<dbReference type="PRINTS" id="PR01609">
    <property type="entry name" value="CD36FAMILY"/>
</dbReference>
<keyword evidence="3" id="KW-1003">Cell membrane</keyword>
<dbReference type="GeneID" id="105364788"/>
<evidence type="ECO:0000256" key="9">
    <source>
        <dbReference type="SAM" id="Phobius"/>
    </source>
</evidence>
<keyword evidence="5 9" id="KW-1133">Transmembrane helix</keyword>
<accession>A0AAJ6YN60</accession>
<sequence length="561" mass="64323">MMCTEAITFLHFLHNMIILKDHKDDKNNHDRKELHGSNDISKNADSKNGHWNMNNKKKSILITRERLQKQIKKMEKIKRKVGIMILVGLLCFIFGISVGILWPSLYKSILTKEIVLSPNSTSFLMWKKTPIPMYLKIYLYNWTNHANIGEKPHFVQMGPYVFREVDYKVNQKWNKNNGTISFQQKRVWYFLSSMSNGSLTDNVTNLNPIAATIAYSVRHRNKIVKMFINKALQKLETIVITKSVKDILFDGYDDVLLKVVVDLNITKLPFDKFAWFYGRNGSESYDGTFNMLTGFDNIYDIGIIKSWKYNIISPYYSKSCGILQGTNGDLWPPLLNNKTVSLFSPDVCTMLSLKSNGNSEWLGLTGTKFISDEDMFDNGTKVESKKCYCEGVDCQPSGVLNISLCKFGAPAFISLPHFYLADESYRYNISGMNPNKKDHEFILVIQPDTGIPMQVRAALQINFLVQPDQGLSYFKDMPKMYIPMLWFTQEVNLSSEYASQVKLLLMLPILGTGILFFIASVGLLLIIISIIMYLKQRLKYNENENLIPKENGRETIANNEG</sequence>
<protein>
    <submittedName>
        <fullName evidence="11">Protein croquemort-like</fullName>
    </submittedName>
</protein>
<dbReference type="GO" id="GO:0005737">
    <property type="term" value="C:cytoplasm"/>
    <property type="evidence" value="ECO:0007669"/>
    <property type="project" value="TreeGrafter"/>
</dbReference>
<dbReference type="GO" id="GO:0005886">
    <property type="term" value="C:plasma membrane"/>
    <property type="evidence" value="ECO:0007669"/>
    <property type="project" value="UniProtKB-SubCell"/>
</dbReference>
<feature type="compositionally biased region" description="Basic and acidic residues" evidence="8">
    <location>
        <begin position="28"/>
        <end position="48"/>
    </location>
</feature>
<reference evidence="11" key="1">
    <citation type="submission" date="2025-08" db="UniProtKB">
        <authorList>
            <consortium name="RefSeq"/>
        </authorList>
    </citation>
    <scope>IDENTIFICATION</scope>
</reference>
<keyword evidence="10" id="KW-1185">Reference proteome</keyword>
<dbReference type="Proteomes" id="UP000695007">
    <property type="component" value="Unplaced"/>
</dbReference>
<proteinExistence type="inferred from homology"/>
<evidence type="ECO:0000256" key="4">
    <source>
        <dbReference type="ARBA" id="ARBA00022692"/>
    </source>
</evidence>
<evidence type="ECO:0000256" key="8">
    <source>
        <dbReference type="SAM" id="MobiDB-lite"/>
    </source>
</evidence>
<comment type="subcellular location">
    <subcellularLocation>
        <location evidence="1">Cell membrane</location>
    </subcellularLocation>
</comment>
<feature type="transmembrane region" description="Helical" evidence="9">
    <location>
        <begin position="503"/>
        <end position="534"/>
    </location>
</feature>
<dbReference type="PANTHER" id="PTHR11923">
    <property type="entry name" value="SCAVENGER RECEPTOR CLASS B TYPE-1 SR-B1"/>
    <property type="match status" value="1"/>
</dbReference>
<name>A0AAJ6YN60_9HYME</name>